<proteinExistence type="predicted"/>
<protein>
    <submittedName>
        <fullName evidence="1">Uncharacterized protein</fullName>
    </submittedName>
</protein>
<comment type="caution">
    <text evidence="1">The sequence shown here is derived from an EMBL/GenBank/DDBJ whole genome shotgun (WGS) entry which is preliminary data.</text>
</comment>
<organism evidence="1 2">
    <name type="scientific">Brachionus plicatilis</name>
    <name type="common">Marine rotifer</name>
    <name type="synonym">Brachionus muelleri</name>
    <dbReference type="NCBI Taxonomy" id="10195"/>
    <lineage>
        <taxon>Eukaryota</taxon>
        <taxon>Metazoa</taxon>
        <taxon>Spiralia</taxon>
        <taxon>Gnathifera</taxon>
        <taxon>Rotifera</taxon>
        <taxon>Eurotatoria</taxon>
        <taxon>Monogononta</taxon>
        <taxon>Pseudotrocha</taxon>
        <taxon>Ploima</taxon>
        <taxon>Brachionidae</taxon>
        <taxon>Brachionus</taxon>
    </lineage>
</organism>
<dbReference type="AlphaFoldDB" id="A0A3M7QWC3"/>
<dbReference type="Proteomes" id="UP000276133">
    <property type="component" value="Unassembled WGS sequence"/>
</dbReference>
<keyword evidence="2" id="KW-1185">Reference proteome</keyword>
<dbReference type="EMBL" id="REGN01004908">
    <property type="protein sequence ID" value="RNA15687.1"/>
    <property type="molecule type" value="Genomic_DNA"/>
</dbReference>
<name>A0A3M7QWC3_BRAPC</name>
<gene>
    <name evidence="1" type="ORF">BpHYR1_014994</name>
</gene>
<sequence length="99" mass="11430">MLTYPRTTTTNLRSIINEIYSTSAIDLHSKIFKLIKKQFTIFILPRLVLSLWISTIDPILKKLYLIDHFFNQKSGLSDDASSLILESKVHLRKNMYGSA</sequence>
<accession>A0A3M7QWC3</accession>
<reference evidence="1 2" key="1">
    <citation type="journal article" date="2018" name="Sci. Rep.">
        <title>Genomic signatures of local adaptation to the degree of environmental predictability in rotifers.</title>
        <authorList>
            <person name="Franch-Gras L."/>
            <person name="Hahn C."/>
            <person name="Garcia-Roger E.M."/>
            <person name="Carmona M.J."/>
            <person name="Serra M."/>
            <person name="Gomez A."/>
        </authorList>
    </citation>
    <scope>NUCLEOTIDE SEQUENCE [LARGE SCALE GENOMIC DNA]</scope>
    <source>
        <strain evidence="1">HYR1</strain>
    </source>
</reference>
<evidence type="ECO:0000313" key="2">
    <source>
        <dbReference type="Proteomes" id="UP000276133"/>
    </source>
</evidence>
<evidence type="ECO:0000313" key="1">
    <source>
        <dbReference type="EMBL" id="RNA15687.1"/>
    </source>
</evidence>